<name>A0A6H1ZAS9_9ZZZZ</name>
<evidence type="ECO:0000313" key="1">
    <source>
        <dbReference type="EMBL" id="QJA44664.1"/>
    </source>
</evidence>
<accession>A0A6H1ZAS9</accession>
<proteinExistence type="predicted"/>
<dbReference type="EMBL" id="MT144633">
    <property type="protein sequence ID" value="QJH95904.1"/>
    <property type="molecule type" value="Genomic_DNA"/>
</dbReference>
<evidence type="ECO:0000313" key="3">
    <source>
        <dbReference type="EMBL" id="QJH95904.1"/>
    </source>
</evidence>
<dbReference type="Gene3D" id="3.30.420.280">
    <property type="match status" value="1"/>
</dbReference>
<dbReference type="AlphaFoldDB" id="A0A6H1ZAS9"/>
<sequence length="528" mass="60195">MAEYRLIPGSIQDVFGNLRTKVQIFGGGFGNGKTAAAVVQKALRVARDYPGANILIARSTYPKLNDTIRKEFLKWCPPNWIKSFPLSKNSDNTCTLTNGTTINFRYIAQQGKAAAEGEMTTSNLLSATYDLVIVDQLEDPEISKKDFDDLFGRLRGSAKYIGNDPTMPSTGPRWLVACLNPTRNWCYRFLIAPLIKYQKTGYIDENLLVRRYPRDHVNAGQPILNSEGKPELLIGMVEGSTYTNSHNLAPDFIEGLESLYRGQSRDRFLYGEWAAYEGLVHPDFSEVTHLISQSQMANYVDQMLNVGTFPRWFEGYDFGIVVPSCYLLAFADRYNNIFVCDGFYKPESEFRIGDQQKRIHEIRREWGVEDDVVTWADPATFKRTAVSRNTAAKTVKQLFGEGDYGVNFRRAENEVMSGLTKVNMYLGVRENHRHPVTKVMGAPHIFFANELQFIIDEFTAYYWKQDTNGSRVDEPIDKNDHAMNTIKYMLAKEPDLATRVPRLPSRTHLTQWSEGPTVQRDTRAHRYG</sequence>
<reference evidence="1" key="1">
    <citation type="submission" date="2020-03" db="EMBL/GenBank/DDBJ databases">
        <title>The deep terrestrial virosphere.</title>
        <authorList>
            <person name="Holmfeldt K."/>
            <person name="Nilsson E."/>
            <person name="Simone D."/>
            <person name="Lopez-Fernandez M."/>
            <person name="Wu X."/>
            <person name="de Brujin I."/>
            <person name="Lundin D."/>
            <person name="Andersson A."/>
            <person name="Bertilsson S."/>
            <person name="Dopson M."/>
        </authorList>
    </citation>
    <scope>NUCLEOTIDE SEQUENCE</scope>
    <source>
        <strain evidence="4">MM415A00133</strain>
        <strain evidence="2">MM415B00206</strain>
        <strain evidence="1">TM448A00125</strain>
        <strain evidence="3">TM448B00551</strain>
    </source>
</reference>
<evidence type="ECO:0000313" key="4">
    <source>
        <dbReference type="EMBL" id="QJI05070.1"/>
    </source>
</evidence>
<dbReference type="Pfam" id="PF03237">
    <property type="entry name" value="Terminase_6N"/>
    <property type="match status" value="1"/>
</dbReference>
<protein>
    <submittedName>
        <fullName evidence="1">Putative terminase</fullName>
    </submittedName>
</protein>
<dbReference type="Gene3D" id="3.40.50.300">
    <property type="entry name" value="P-loop containing nucleotide triphosphate hydrolases"/>
    <property type="match status" value="1"/>
</dbReference>
<evidence type="ECO:0000313" key="2">
    <source>
        <dbReference type="EMBL" id="QJA67500.1"/>
    </source>
</evidence>
<dbReference type="EMBL" id="MT143978">
    <property type="protein sequence ID" value="QJA44664.1"/>
    <property type="molecule type" value="Genomic_DNA"/>
</dbReference>
<gene>
    <name evidence="4" type="ORF">MM415A00133_0013</name>
    <name evidence="2" type="ORF">MM415B00206_0017</name>
    <name evidence="1" type="ORF">TM448A00125_0060</name>
    <name evidence="3" type="ORF">TM448B00551_0002</name>
</gene>
<dbReference type="InterPro" id="IPR027417">
    <property type="entry name" value="P-loop_NTPase"/>
</dbReference>
<dbReference type="EMBL" id="MT141572">
    <property type="protein sequence ID" value="QJA67500.1"/>
    <property type="molecule type" value="Genomic_DNA"/>
</dbReference>
<dbReference type="EMBL" id="MT145194">
    <property type="protein sequence ID" value="QJI05070.1"/>
    <property type="molecule type" value="Genomic_DNA"/>
</dbReference>
<organism evidence="1">
    <name type="scientific">viral metagenome</name>
    <dbReference type="NCBI Taxonomy" id="1070528"/>
    <lineage>
        <taxon>unclassified sequences</taxon>
        <taxon>metagenomes</taxon>
        <taxon>organismal metagenomes</taxon>
    </lineage>
</organism>